<accession>U1FPA6</accession>
<dbReference type="PROSITE" id="PS51257">
    <property type="entry name" value="PROKAR_LIPOPROTEIN"/>
    <property type="match status" value="1"/>
</dbReference>
<feature type="non-terminal residue" evidence="1">
    <location>
        <position position="54"/>
    </location>
</feature>
<reference evidence="1 2" key="1">
    <citation type="submission" date="2013-08" db="EMBL/GenBank/DDBJ databases">
        <authorList>
            <person name="Durkin A.S."/>
            <person name="Haft D.R."/>
            <person name="McCorrison J."/>
            <person name="Torralba M."/>
            <person name="Gillis M."/>
            <person name="Haft D.H."/>
            <person name="Methe B."/>
            <person name="Sutton G."/>
            <person name="Nelson K.E."/>
        </authorList>
    </citation>
    <scope>NUCLEOTIDE SEQUENCE [LARGE SCALE GENOMIC DNA]</scope>
    <source>
        <strain evidence="1 2">VPI DR56BR1116</strain>
    </source>
</reference>
<evidence type="ECO:0000313" key="1">
    <source>
        <dbReference type="EMBL" id="ERF61698.1"/>
    </source>
</evidence>
<dbReference type="AlphaFoldDB" id="U1FPA6"/>
<gene>
    <name evidence="1" type="ORF">HMPREF1325_0030</name>
</gene>
<dbReference type="Proteomes" id="UP000016412">
    <property type="component" value="Unassembled WGS sequence"/>
</dbReference>
<protein>
    <submittedName>
        <fullName evidence="1">Putative lipoprotein</fullName>
    </submittedName>
</protein>
<comment type="caution">
    <text evidence="1">The sequence shown here is derived from an EMBL/GenBank/DDBJ whole genome shotgun (WGS) entry which is preliminary data.</text>
</comment>
<dbReference type="EMBL" id="AUZJ01000006">
    <property type="protein sequence ID" value="ERF61698.1"/>
    <property type="molecule type" value="Genomic_DNA"/>
</dbReference>
<keyword evidence="1" id="KW-0449">Lipoprotein</keyword>
<evidence type="ECO:0000313" key="2">
    <source>
        <dbReference type="Proteomes" id="UP000016412"/>
    </source>
</evidence>
<proteinExistence type="predicted"/>
<organism evidence="1 2">
    <name type="scientific">Treponema socranskii subsp. socranskii VPI DR56BR1116 = ATCC 35536</name>
    <dbReference type="NCBI Taxonomy" id="1125725"/>
    <lineage>
        <taxon>Bacteria</taxon>
        <taxon>Pseudomonadati</taxon>
        <taxon>Spirochaetota</taxon>
        <taxon>Spirochaetia</taxon>
        <taxon>Spirochaetales</taxon>
        <taxon>Treponemataceae</taxon>
        <taxon>Treponema</taxon>
    </lineage>
</organism>
<sequence length="54" mass="5654">MQKKVFSFALIAFAVAGLISCGGKSIKNGTYTSSIQGMNDTIEVSVTIANKKIA</sequence>
<name>U1FPA6_TRESO</name>